<keyword evidence="2" id="KW-1185">Reference proteome</keyword>
<reference evidence="1" key="1">
    <citation type="submission" date="2023-10" db="EMBL/GenBank/DDBJ databases">
        <title>Genome assemblies of two species of porcelain crab, Petrolisthes cinctipes and Petrolisthes manimaculis (Anomura: Porcellanidae).</title>
        <authorList>
            <person name="Angst P."/>
        </authorList>
    </citation>
    <scope>NUCLEOTIDE SEQUENCE</scope>
    <source>
        <strain evidence="1">PB745_01</strain>
        <tissue evidence="1">Gill</tissue>
    </source>
</reference>
<comment type="caution">
    <text evidence="1">The sequence shown here is derived from an EMBL/GenBank/DDBJ whole genome shotgun (WGS) entry which is preliminary data.</text>
</comment>
<name>A0AAE1G835_PETCI</name>
<gene>
    <name evidence="1" type="ORF">Pcinc_008099</name>
</gene>
<dbReference type="Proteomes" id="UP001286313">
    <property type="component" value="Unassembled WGS sequence"/>
</dbReference>
<accession>A0AAE1G835</accession>
<protein>
    <submittedName>
        <fullName evidence="1">Uncharacterized protein</fullName>
    </submittedName>
</protein>
<organism evidence="1 2">
    <name type="scientific">Petrolisthes cinctipes</name>
    <name type="common">Flat porcelain crab</name>
    <dbReference type="NCBI Taxonomy" id="88211"/>
    <lineage>
        <taxon>Eukaryota</taxon>
        <taxon>Metazoa</taxon>
        <taxon>Ecdysozoa</taxon>
        <taxon>Arthropoda</taxon>
        <taxon>Crustacea</taxon>
        <taxon>Multicrustacea</taxon>
        <taxon>Malacostraca</taxon>
        <taxon>Eumalacostraca</taxon>
        <taxon>Eucarida</taxon>
        <taxon>Decapoda</taxon>
        <taxon>Pleocyemata</taxon>
        <taxon>Anomura</taxon>
        <taxon>Galatheoidea</taxon>
        <taxon>Porcellanidae</taxon>
        <taxon>Petrolisthes</taxon>
    </lineage>
</organism>
<dbReference type="EMBL" id="JAWQEG010000606">
    <property type="protein sequence ID" value="KAK3887820.1"/>
    <property type="molecule type" value="Genomic_DNA"/>
</dbReference>
<proteinExistence type="predicted"/>
<evidence type="ECO:0000313" key="2">
    <source>
        <dbReference type="Proteomes" id="UP001286313"/>
    </source>
</evidence>
<dbReference type="AlphaFoldDB" id="A0AAE1G835"/>
<evidence type="ECO:0000313" key="1">
    <source>
        <dbReference type="EMBL" id="KAK3887820.1"/>
    </source>
</evidence>
<sequence length="303" mass="32162">MEGCTVRNRARSFPDVGPLGGEEYRLTHGLSLFALLRCTPRFSPHDQPGISTGLDGALESPLQFLIIGLSSQEEASGLVGISARGDGVTAVGMLQSRLTHIGGRGQSGRGDRSGIAGSAFLRPPSRGALHSFTSLPCLPSHILDTGGKPDPMDSSTFRIQDDVLARTTTDEEGELQILCRACPFSSSAPTAVRVTTAALLNTAETLLKDPKLNGEGTPGIVKVENLSGLHLLVSAFFPLAREDKHLDIPLLLELAKDSRGTQHKKILLKLIGDYGLGYCCGNVKAHTPGNKLRLIISQIPTPT</sequence>